<dbReference type="Gene3D" id="3.30.40.10">
    <property type="entry name" value="Zinc/RING finger domain, C3HC4 (zinc finger)"/>
    <property type="match status" value="1"/>
</dbReference>
<keyword evidence="1" id="KW-0862">Zinc</keyword>
<evidence type="ECO:0000313" key="6">
    <source>
        <dbReference type="Proteomes" id="UP001408789"/>
    </source>
</evidence>
<dbReference type="SUPFAM" id="SSF57850">
    <property type="entry name" value="RING/U-box"/>
    <property type="match status" value="1"/>
</dbReference>
<name>A0AAP0DSH2_9ASTR</name>
<evidence type="ECO:0000256" key="2">
    <source>
        <dbReference type="SAM" id="Coils"/>
    </source>
</evidence>
<keyword evidence="1" id="KW-0479">Metal-binding</keyword>
<protein>
    <recommendedName>
        <fullName evidence="4">RING-type domain-containing protein</fullName>
    </recommendedName>
</protein>
<evidence type="ECO:0000256" key="3">
    <source>
        <dbReference type="SAM" id="MobiDB-lite"/>
    </source>
</evidence>
<evidence type="ECO:0000256" key="1">
    <source>
        <dbReference type="PROSITE-ProRule" id="PRU00175"/>
    </source>
</evidence>
<comment type="caution">
    <text evidence="5">The sequence shown here is derived from an EMBL/GenBank/DDBJ whole genome shotgun (WGS) entry which is preliminary data.</text>
</comment>
<dbReference type="PANTHER" id="PTHR47344:SF1">
    <property type="entry name" value="RING ZINC FINGER PROTEIN-RELATED"/>
    <property type="match status" value="1"/>
</dbReference>
<accession>A0AAP0DSH2</accession>
<keyword evidence="1" id="KW-0863">Zinc-finger</keyword>
<sequence length="545" mass="60702">MTGAGNDSTQSFAKTICSICYEDLKPNVEDLQAISICGHVFHELCIQQWFEYCSKGKKNCPICKQKCTASNVSRLYFQSAGDSNDSNLSQKLQTHKEDPNELKLEVRKLEGRINVLNSFIENQENDLKNIRNELCECNELLKKESSLKNEALEQTRTINLLLNMKTHELKKLDSDRIELQKERIKLQERNMALAKELAEQKLASDLDLDGEEIVKLASLGTVTGESVGILKKSLVARNMLYKELLSKYIKLGGDEALFRKEVEKGREFEKAKEQLEKVKKKNQKLEAAKELKDNGVMSTLNVSKKTKKSSSVLKGVDPTFSDTFTPQDTIRKHDITNLRKTKRSRVSENINESNNEDGVSSYILIDDDEAPKVLISPKSSSYDSVPQPTKRATTDAAYLSKSVHETSEHDRAPCHDRPDDEEVFFHETKEASLPGFYSEEADFSFSAGVLGPDGTKRHLGSWCRRGQSKGFDASLMPAQRSGDLIAVGADGRGGNIKVLKSGNPSSLNSRGSFIFPKSGKSGVKASSSQSRGSLQIDHFFSKAGQ</sequence>
<dbReference type="SMART" id="SM00184">
    <property type="entry name" value="RING"/>
    <property type="match status" value="1"/>
</dbReference>
<dbReference type="InterPro" id="IPR001841">
    <property type="entry name" value="Znf_RING"/>
</dbReference>
<evidence type="ECO:0000259" key="4">
    <source>
        <dbReference type="PROSITE" id="PS50089"/>
    </source>
</evidence>
<dbReference type="EMBL" id="JBCNJP010000007">
    <property type="protein sequence ID" value="KAK9076389.1"/>
    <property type="molecule type" value="Genomic_DNA"/>
</dbReference>
<feature type="domain" description="RING-type" evidence="4">
    <location>
        <begin position="17"/>
        <end position="64"/>
    </location>
</feature>
<reference evidence="5 6" key="1">
    <citation type="submission" date="2024-04" db="EMBL/GenBank/DDBJ databases">
        <title>The reference genome of an endangered Asteraceae, Deinandra increscens subsp. villosa, native to the Central Coast of California.</title>
        <authorList>
            <person name="Guilliams M."/>
            <person name="Hasenstab-Lehman K."/>
            <person name="Meyer R."/>
            <person name="Mcevoy S."/>
        </authorList>
    </citation>
    <scope>NUCLEOTIDE SEQUENCE [LARGE SCALE GENOMIC DNA]</scope>
    <source>
        <tissue evidence="5">Leaf</tissue>
    </source>
</reference>
<organism evidence="5 6">
    <name type="scientific">Deinandra increscens subsp. villosa</name>
    <dbReference type="NCBI Taxonomy" id="3103831"/>
    <lineage>
        <taxon>Eukaryota</taxon>
        <taxon>Viridiplantae</taxon>
        <taxon>Streptophyta</taxon>
        <taxon>Embryophyta</taxon>
        <taxon>Tracheophyta</taxon>
        <taxon>Spermatophyta</taxon>
        <taxon>Magnoliopsida</taxon>
        <taxon>eudicotyledons</taxon>
        <taxon>Gunneridae</taxon>
        <taxon>Pentapetalae</taxon>
        <taxon>asterids</taxon>
        <taxon>campanulids</taxon>
        <taxon>Asterales</taxon>
        <taxon>Asteraceae</taxon>
        <taxon>Asteroideae</taxon>
        <taxon>Heliantheae alliance</taxon>
        <taxon>Madieae</taxon>
        <taxon>Madiinae</taxon>
        <taxon>Deinandra</taxon>
    </lineage>
</organism>
<dbReference type="InterPro" id="IPR013083">
    <property type="entry name" value="Znf_RING/FYVE/PHD"/>
</dbReference>
<dbReference type="AlphaFoldDB" id="A0AAP0DSH2"/>
<feature type="coiled-coil region" evidence="2">
    <location>
        <begin position="261"/>
        <end position="291"/>
    </location>
</feature>
<gene>
    <name evidence="5" type="ORF">SSX86_004723</name>
</gene>
<dbReference type="CDD" id="cd16448">
    <property type="entry name" value="RING-H2"/>
    <property type="match status" value="1"/>
</dbReference>
<dbReference type="PROSITE" id="PS50089">
    <property type="entry name" value="ZF_RING_2"/>
    <property type="match status" value="1"/>
</dbReference>
<feature type="coiled-coil region" evidence="2">
    <location>
        <begin position="106"/>
        <end position="133"/>
    </location>
</feature>
<dbReference type="Proteomes" id="UP001408789">
    <property type="component" value="Unassembled WGS sequence"/>
</dbReference>
<dbReference type="GO" id="GO:0008270">
    <property type="term" value="F:zinc ion binding"/>
    <property type="evidence" value="ECO:0007669"/>
    <property type="project" value="UniProtKB-KW"/>
</dbReference>
<keyword evidence="2" id="KW-0175">Coiled coil</keyword>
<proteinExistence type="predicted"/>
<feature type="compositionally biased region" description="Low complexity" evidence="3">
    <location>
        <begin position="517"/>
        <end position="532"/>
    </location>
</feature>
<feature type="compositionally biased region" description="Polar residues" evidence="3">
    <location>
        <begin position="502"/>
        <end position="511"/>
    </location>
</feature>
<dbReference type="PANTHER" id="PTHR47344">
    <property type="entry name" value="RING ZINC FINGER PROTEIN-RELATED"/>
    <property type="match status" value="1"/>
</dbReference>
<evidence type="ECO:0000313" key="5">
    <source>
        <dbReference type="EMBL" id="KAK9076389.1"/>
    </source>
</evidence>
<keyword evidence="6" id="KW-1185">Reference proteome</keyword>
<feature type="region of interest" description="Disordered" evidence="3">
    <location>
        <begin position="500"/>
        <end position="532"/>
    </location>
</feature>
<dbReference type="Pfam" id="PF13639">
    <property type="entry name" value="zf-RING_2"/>
    <property type="match status" value="1"/>
</dbReference>
<feature type="coiled-coil region" evidence="2">
    <location>
        <begin position="162"/>
        <end position="197"/>
    </location>
</feature>